<dbReference type="OrthoDB" id="1082056at2"/>
<feature type="transmembrane region" description="Helical" evidence="1">
    <location>
        <begin position="245"/>
        <end position="267"/>
    </location>
</feature>
<organism evidence="2 3">
    <name type="scientific">Rhodoblastus acidophilus</name>
    <name type="common">Rhodopseudomonas acidophila</name>
    <dbReference type="NCBI Taxonomy" id="1074"/>
    <lineage>
        <taxon>Bacteria</taxon>
        <taxon>Pseudomonadati</taxon>
        <taxon>Pseudomonadota</taxon>
        <taxon>Alphaproteobacteria</taxon>
        <taxon>Hyphomicrobiales</taxon>
        <taxon>Rhodoblastaceae</taxon>
        <taxon>Rhodoblastus</taxon>
    </lineage>
</organism>
<feature type="transmembrane region" description="Helical" evidence="1">
    <location>
        <begin position="310"/>
        <end position="331"/>
    </location>
</feature>
<dbReference type="AlphaFoldDB" id="A0A212RZW5"/>
<feature type="transmembrane region" description="Helical" evidence="1">
    <location>
        <begin position="279"/>
        <end position="298"/>
    </location>
</feature>
<keyword evidence="1" id="KW-0472">Membrane</keyword>
<accession>A0A212RZW5</accession>
<keyword evidence="1" id="KW-1133">Transmembrane helix</keyword>
<gene>
    <name evidence="2" type="ORF">SAMN06265338_10993</name>
</gene>
<keyword evidence="3" id="KW-1185">Reference proteome</keyword>
<protein>
    <recommendedName>
        <fullName evidence="4">4-amino-4-deoxy-L-arabinose transferase</fullName>
    </recommendedName>
</protein>
<feature type="transmembrane region" description="Helical" evidence="1">
    <location>
        <begin position="126"/>
        <end position="147"/>
    </location>
</feature>
<dbReference type="EMBL" id="FYDG01000009">
    <property type="protein sequence ID" value="SNB78264.1"/>
    <property type="molecule type" value="Genomic_DNA"/>
</dbReference>
<sequence length="622" mass="65357">MTRQTPSPARDAFSASQRAKPGWDAWAPWIVGLLALAVYFLLGADRVIDVWRHGSFHDTDDAARMVEVRDLLAGQSWYDMTVWRFDPPRGMVSHWSRVVDAPLAALILAFRLFLDGALAERAARIVFPALLALALFGAGFYAARVFAGRSMRLFGVAAMVFCGVLWWQFPAGRIDHHAPQIVALVVAVAAMAACFGATDAFRPAALSGAMTALSLAIGLENLPFLVVVAAAPLARYLWRGAEARATLTGFGCGLAGALTPLFGATVAPARWPIPACDALSGPHVLAILAGCAAYVLIARFAAAAGLRRRVVAAALAGAGAAAPLALLIPVACLVDPYSGMDPLVRTYWLDPNPEVISILRQAQRDANLALLLVVSTLAGLLAALFGVWRASGSDRARWAFLAGQIALGGLLGALHVRVFSTVMPLVALGLLAPAASVRAFIESRVSRPRRGLAGALAALVALYASSSMGLMVELPEVGPAAPDNVGAGRDRCMSSASYEPLRTLAPGLAVSMISPGAYLLAHTDLGVMAAPYHRDNHGNRAALDILFAPPDQAEHLARAAGARYVILCWGADAAASWKTWAPQGLAARIAQGEVPGWLRPAPVAQTPVHVYEIVGAGEKSAN</sequence>
<feature type="transmembrane region" description="Helical" evidence="1">
    <location>
        <begin position="422"/>
        <end position="441"/>
    </location>
</feature>
<evidence type="ECO:0008006" key="4">
    <source>
        <dbReference type="Google" id="ProtNLM"/>
    </source>
</evidence>
<name>A0A212RZW5_RHOAC</name>
<dbReference type="Proteomes" id="UP000198418">
    <property type="component" value="Unassembled WGS sequence"/>
</dbReference>
<evidence type="ECO:0000313" key="3">
    <source>
        <dbReference type="Proteomes" id="UP000198418"/>
    </source>
</evidence>
<feature type="transmembrane region" description="Helical" evidence="1">
    <location>
        <begin position="368"/>
        <end position="386"/>
    </location>
</feature>
<feature type="transmembrane region" description="Helical" evidence="1">
    <location>
        <begin position="153"/>
        <end position="169"/>
    </location>
</feature>
<feature type="transmembrane region" description="Helical" evidence="1">
    <location>
        <begin position="398"/>
        <end position="416"/>
    </location>
</feature>
<feature type="transmembrane region" description="Helical" evidence="1">
    <location>
        <begin position="221"/>
        <end position="238"/>
    </location>
</feature>
<feature type="transmembrane region" description="Helical" evidence="1">
    <location>
        <begin position="181"/>
        <end position="201"/>
    </location>
</feature>
<reference evidence="3" key="1">
    <citation type="submission" date="2017-06" db="EMBL/GenBank/DDBJ databases">
        <authorList>
            <person name="Varghese N."/>
            <person name="Submissions S."/>
        </authorList>
    </citation>
    <scope>NUCLEOTIDE SEQUENCE [LARGE SCALE GENOMIC DNA]</scope>
    <source>
        <strain evidence="3">DSM 137</strain>
    </source>
</reference>
<dbReference type="RefSeq" id="WP_141098469.1">
    <property type="nucleotide sequence ID" value="NZ_FYDG01000009.1"/>
</dbReference>
<keyword evidence="1" id="KW-0812">Transmembrane</keyword>
<feature type="transmembrane region" description="Helical" evidence="1">
    <location>
        <begin position="453"/>
        <end position="472"/>
    </location>
</feature>
<evidence type="ECO:0000313" key="2">
    <source>
        <dbReference type="EMBL" id="SNB78264.1"/>
    </source>
</evidence>
<evidence type="ECO:0000256" key="1">
    <source>
        <dbReference type="SAM" id="Phobius"/>
    </source>
</evidence>
<proteinExistence type="predicted"/>
<feature type="transmembrane region" description="Helical" evidence="1">
    <location>
        <begin position="21"/>
        <end position="42"/>
    </location>
</feature>